<feature type="compositionally biased region" description="Polar residues" evidence="1">
    <location>
        <begin position="1"/>
        <end position="15"/>
    </location>
</feature>
<evidence type="ECO:0000313" key="3">
    <source>
        <dbReference type="Proteomes" id="UP000321899"/>
    </source>
</evidence>
<feature type="compositionally biased region" description="Basic and acidic residues" evidence="1">
    <location>
        <begin position="20"/>
        <end position="31"/>
    </location>
</feature>
<accession>A0A5Q4VJH9</accession>
<dbReference type="EMBL" id="VDMB01000001">
    <property type="protein sequence ID" value="TYT76290.1"/>
    <property type="molecule type" value="Genomic_DNA"/>
</dbReference>
<keyword evidence="3" id="KW-1185">Reference proteome</keyword>
<sequence>MSIQISSSQINTPMHSTRKPAAEPHVQEKHGHQNPTSPQDKTTLSRSSMAAPESVQAVNLGEEDTNMAKIAGLSKAEGLATAHSPISYERVMQLLEG</sequence>
<evidence type="ECO:0000256" key="1">
    <source>
        <dbReference type="SAM" id="MobiDB-lite"/>
    </source>
</evidence>
<reference evidence="2 3" key="1">
    <citation type="submission" date="2019-06" db="EMBL/GenBank/DDBJ databases">
        <title>Desulfobotulus mexicanus sp. nov., a novel sulfate-reducing bacterium isolated from the sediment of an alkaline crater lake in Mexico.</title>
        <authorList>
            <person name="Hirschler-Rea A."/>
        </authorList>
    </citation>
    <scope>NUCLEOTIDE SEQUENCE [LARGE SCALE GENOMIC DNA]</scope>
    <source>
        <strain evidence="2 3">PAR22N</strain>
    </source>
</reference>
<dbReference type="OrthoDB" id="9994600at2"/>
<feature type="region of interest" description="Disordered" evidence="1">
    <location>
        <begin position="1"/>
        <end position="62"/>
    </location>
</feature>
<dbReference type="AlphaFoldDB" id="A0A5Q4VJH9"/>
<dbReference type="RefSeq" id="WP_139445537.1">
    <property type="nucleotide sequence ID" value="NZ_VDMB01000001.1"/>
</dbReference>
<evidence type="ECO:0000313" key="2">
    <source>
        <dbReference type="EMBL" id="TYT76290.1"/>
    </source>
</evidence>
<comment type="caution">
    <text evidence="2">The sequence shown here is derived from an EMBL/GenBank/DDBJ whole genome shotgun (WGS) entry which is preliminary data.</text>
</comment>
<gene>
    <name evidence="2" type="ORF">FIM25_01700</name>
</gene>
<proteinExistence type="predicted"/>
<dbReference type="Proteomes" id="UP000321899">
    <property type="component" value="Unassembled WGS sequence"/>
</dbReference>
<name>A0A5Q4VJH9_9BACT</name>
<organism evidence="2 3">
    <name type="scientific">Desulfobotulus mexicanus</name>
    <dbReference type="NCBI Taxonomy" id="2586642"/>
    <lineage>
        <taxon>Bacteria</taxon>
        <taxon>Pseudomonadati</taxon>
        <taxon>Thermodesulfobacteriota</taxon>
        <taxon>Desulfobacteria</taxon>
        <taxon>Desulfobacterales</taxon>
        <taxon>Desulfobacteraceae</taxon>
        <taxon>Desulfobotulus</taxon>
    </lineage>
</organism>
<protein>
    <submittedName>
        <fullName evidence="2">Uncharacterized protein</fullName>
    </submittedName>
</protein>
<feature type="compositionally biased region" description="Polar residues" evidence="1">
    <location>
        <begin position="33"/>
        <end position="48"/>
    </location>
</feature>